<accession>A0A0G4NU99</accession>
<evidence type="ECO:0000313" key="2">
    <source>
        <dbReference type="EMBL" id="CRL17544.1"/>
    </source>
</evidence>
<dbReference type="Proteomes" id="UP000053732">
    <property type="component" value="Unassembled WGS sequence"/>
</dbReference>
<organism evidence="2 3">
    <name type="scientific">Penicillium camemberti (strain FM 013)</name>
    <dbReference type="NCBI Taxonomy" id="1429867"/>
    <lineage>
        <taxon>Eukaryota</taxon>
        <taxon>Fungi</taxon>
        <taxon>Dikarya</taxon>
        <taxon>Ascomycota</taxon>
        <taxon>Pezizomycotina</taxon>
        <taxon>Eurotiomycetes</taxon>
        <taxon>Eurotiomycetidae</taxon>
        <taxon>Eurotiales</taxon>
        <taxon>Aspergillaceae</taxon>
        <taxon>Penicillium</taxon>
    </lineage>
</organism>
<feature type="region of interest" description="Disordered" evidence="1">
    <location>
        <begin position="17"/>
        <end position="44"/>
    </location>
</feature>
<sequence>MDFSLSVRPIIKKHGLDRGEHPTVVSGPAEAARERHSGSFLSAL</sequence>
<dbReference type="EMBL" id="HG793134">
    <property type="protein sequence ID" value="CRL17544.1"/>
    <property type="molecule type" value="Genomic_DNA"/>
</dbReference>
<keyword evidence="3" id="KW-1185">Reference proteome</keyword>
<reference evidence="2 3" key="1">
    <citation type="journal article" date="2014" name="Nat. Commun.">
        <title>Multiple recent horizontal transfers of a large genomic region in cheese making fungi.</title>
        <authorList>
            <person name="Cheeseman K."/>
            <person name="Ropars J."/>
            <person name="Renault P."/>
            <person name="Dupont J."/>
            <person name="Gouzy J."/>
            <person name="Branca A."/>
            <person name="Abraham A.L."/>
            <person name="Ceppi M."/>
            <person name="Conseiller E."/>
            <person name="Debuchy R."/>
            <person name="Malagnac F."/>
            <person name="Goarin A."/>
            <person name="Silar P."/>
            <person name="Lacoste S."/>
            <person name="Sallet E."/>
            <person name="Bensimon A."/>
            <person name="Giraud T."/>
            <person name="Brygoo Y."/>
        </authorList>
    </citation>
    <scope>NUCLEOTIDE SEQUENCE [LARGE SCALE GENOMIC DNA]</scope>
    <source>
        <strain evidence="3">FM 013</strain>
    </source>
</reference>
<protein>
    <submittedName>
        <fullName evidence="2">Str. FM013</fullName>
    </submittedName>
</protein>
<evidence type="ECO:0000256" key="1">
    <source>
        <dbReference type="SAM" id="MobiDB-lite"/>
    </source>
</evidence>
<evidence type="ECO:0000313" key="3">
    <source>
        <dbReference type="Proteomes" id="UP000053732"/>
    </source>
</evidence>
<name>A0A0G4NU99_PENC3</name>
<proteinExistence type="predicted"/>
<dbReference type="AlphaFoldDB" id="A0A0G4NU99"/>
<gene>
    <name evidence="2" type="ORF">PCAMFM013_S001g000504</name>
</gene>